<comment type="caution">
    <text evidence="3">The sequence shown here is derived from an EMBL/GenBank/DDBJ whole genome shotgun (WGS) entry which is preliminary data.</text>
</comment>
<dbReference type="Gene3D" id="3.40.50.1010">
    <property type="entry name" value="5'-nuclease"/>
    <property type="match status" value="1"/>
</dbReference>
<dbReference type="EMBL" id="SHOA02000001">
    <property type="protein sequence ID" value="TDH73375.1"/>
    <property type="molecule type" value="Genomic_DNA"/>
</dbReference>
<evidence type="ECO:0000313" key="3">
    <source>
        <dbReference type="EMBL" id="TDH73375.1"/>
    </source>
</evidence>
<dbReference type="KEGG" id="blac:94352415"/>
<dbReference type="SMART" id="SM00485">
    <property type="entry name" value="XPGN"/>
    <property type="match status" value="1"/>
</dbReference>
<dbReference type="InterPro" id="IPR029060">
    <property type="entry name" value="PIN-like_dom_sf"/>
</dbReference>
<dbReference type="GeneID" id="94352415"/>
<gene>
    <name evidence="3" type="ORF">CCR75_008694</name>
</gene>
<dbReference type="Pfam" id="PF00752">
    <property type="entry name" value="XPG_N"/>
    <property type="match status" value="1"/>
</dbReference>
<evidence type="ECO:0000313" key="4">
    <source>
        <dbReference type="Proteomes" id="UP000294530"/>
    </source>
</evidence>
<dbReference type="OrthoDB" id="26491at2759"/>
<sequence>MGISGLLPVLKSITEAKSIETYQGHTLAIDGYCWLHRAAYTCSQEICLGQETDKFAIHNTMHQLKTLTNFDYADM</sequence>
<accession>A0A976NZA1</accession>
<dbReference type="InterPro" id="IPR006085">
    <property type="entry name" value="XPG_DNA_repair_N"/>
</dbReference>
<dbReference type="PANTHER" id="PTHR11081:SF65">
    <property type="entry name" value="DNA DAMAGE-INDUCIBLE PROTEIN DIN7-RELATED"/>
    <property type="match status" value="1"/>
</dbReference>
<protein>
    <recommendedName>
        <fullName evidence="2">XPG N-terminal domain-containing protein</fullName>
    </recommendedName>
</protein>
<dbReference type="PANTHER" id="PTHR11081">
    <property type="entry name" value="FLAP ENDONUCLEASE FAMILY MEMBER"/>
    <property type="match status" value="1"/>
</dbReference>
<proteinExistence type="predicted"/>
<keyword evidence="4" id="KW-1185">Reference proteome</keyword>
<reference evidence="3 4" key="1">
    <citation type="journal article" date="2021" name="Genome Biol.">
        <title>AFLAP: assembly-free linkage analysis pipeline using k-mers from genome sequencing data.</title>
        <authorList>
            <person name="Fletcher K."/>
            <person name="Zhang L."/>
            <person name="Gil J."/>
            <person name="Han R."/>
            <person name="Cavanaugh K."/>
            <person name="Michelmore R."/>
        </authorList>
    </citation>
    <scope>NUCLEOTIDE SEQUENCE [LARGE SCALE GENOMIC DNA]</scope>
    <source>
        <strain evidence="3 4">SF5</strain>
    </source>
</reference>
<dbReference type="RefSeq" id="XP_067822873.1">
    <property type="nucleotide sequence ID" value="XM_067966744.1"/>
</dbReference>
<dbReference type="SUPFAM" id="SSF88723">
    <property type="entry name" value="PIN domain-like"/>
    <property type="match status" value="1"/>
</dbReference>
<dbReference type="Proteomes" id="UP000294530">
    <property type="component" value="Unassembled WGS sequence"/>
</dbReference>
<dbReference type="AlphaFoldDB" id="A0A976NZA1"/>
<name>A0A976NZA1_BRELC</name>
<keyword evidence="1" id="KW-0496">Mitochondrion</keyword>
<evidence type="ECO:0000256" key="1">
    <source>
        <dbReference type="ARBA" id="ARBA00023128"/>
    </source>
</evidence>
<evidence type="ECO:0000259" key="2">
    <source>
        <dbReference type="SMART" id="SM00485"/>
    </source>
</evidence>
<dbReference type="GO" id="GO:0017108">
    <property type="term" value="F:5'-flap endonuclease activity"/>
    <property type="evidence" value="ECO:0007669"/>
    <property type="project" value="TreeGrafter"/>
</dbReference>
<dbReference type="InterPro" id="IPR006084">
    <property type="entry name" value="XPG/Rad2"/>
</dbReference>
<feature type="domain" description="XPG N-terminal" evidence="2">
    <location>
        <begin position="1"/>
        <end position="75"/>
    </location>
</feature>
<organism evidence="3 4">
    <name type="scientific">Bremia lactucae</name>
    <name type="common">Lettuce downy mildew</name>
    <dbReference type="NCBI Taxonomy" id="4779"/>
    <lineage>
        <taxon>Eukaryota</taxon>
        <taxon>Sar</taxon>
        <taxon>Stramenopiles</taxon>
        <taxon>Oomycota</taxon>
        <taxon>Peronosporomycetes</taxon>
        <taxon>Peronosporales</taxon>
        <taxon>Peronosporaceae</taxon>
        <taxon>Bremia</taxon>
    </lineage>
</organism>